<dbReference type="AlphaFoldDB" id="A0A645GJR0"/>
<sequence length="127" mass="13528">MQALGQGFSSGISRAVARELGLTPAPGQSLSSRTVRQAIDMAETAQQAMSGVDFFTALSCSAAKNGPAFQRACQDLGVTASSLDMQAREQIDRSMERRFQSATQAGQSPVSMAAAEAWLRQELESLR</sequence>
<name>A0A645GJR0_9ZZZZ</name>
<dbReference type="EMBL" id="VSSQ01076672">
    <property type="protein sequence ID" value="MPN26955.1"/>
    <property type="molecule type" value="Genomic_DNA"/>
</dbReference>
<evidence type="ECO:0000313" key="1">
    <source>
        <dbReference type="EMBL" id="MPN26955.1"/>
    </source>
</evidence>
<comment type="caution">
    <text evidence="1">The sequence shown here is derived from an EMBL/GenBank/DDBJ whole genome shotgun (WGS) entry which is preliminary data.</text>
</comment>
<protein>
    <submittedName>
        <fullName evidence="1">Uncharacterized protein</fullName>
    </submittedName>
</protein>
<reference evidence="1" key="1">
    <citation type="submission" date="2019-08" db="EMBL/GenBank/DDBJ databases">
        <authorList>
            <person name="Kucharzyk K."/>
            <person name="Murdoch R.W."/>
            <person name="Higgins S."/>
            <person name="Loffler F."/>
        </authorList>
    </citation>
    <scope>NUCLEOTIDE SEQUENCE</scope>
</reference>
<organism evidence="1">
    <name type="scientific">bioreactor metagenome</name>
    <dbReference type="NCBI Taxonomy" id="1076179"/>
    <lineage>
        <taxon>unclassified sequences</taxon>
        <taxon>metagenomes</taxon>
        <taxon>ecological metagenomes</taxon>
    </lineage>
</organism>
<accession>A0A645GJR0</accession>
<gene>
    <name evidence="1" type="ORF">SDC9_174381</name>
</gene>
<proteinExistence type="predicted"/>